<dbReference type="AlphaFoldDB" id="A0A1V4KS87"/>
<keyword evidence="3" id="KW-1185">Reference proteome</keyword>
<evidence type="ECO:0000256" key="1">
    <source>
        <dbReference type="SAM" id="MobiDB-lite"/>
    </source>
</evidence>
<evidence type="ECO:0000313" key="3">
    <source>
        <dbReference type="Proteomes" id="UP000190648"/>
    </source>
</evidence>
<sequence length="71" mass="7915">MLKGERGKKSGDRIEAELACRLGCPPRRGRTETGTNRTGSGWNGRERVSDTPAQRLSLRPTLSWPAPHQSW</sequence>
<feature type="region of interest" description="Disordered" evidence="1">
    <location>
        <begin position="23"/>
        <end position="71"/>
    </location>
</feature>
<proteinExistence type="predicted"/>
<reference evidence="2 3" key="1">
    <citation type="submission" date="2016-02" db="EMBL/GenBank/DDBJ databases">
        <title>Band-tailed pigeon sequencing and assembly.</title>
        <authorList>
            <person name="Soares A.E."/>
            <person name="Novak B.J."/>
            <person name="Rice E.S."/>
            <person name="O'Connell B."/>
            <person name="Chang D."/>
            <person name="Weber S."/>
            <person name="Shapiro B."/>
        </authorList>
    </citation>
    <scope>NUCLEOTIDE SEQUENCE [LARGE SCALE GENOMIC DNA]</scope>
    <source>
        <strain evidence="2">BTP2013</strain>
        <tissue evidence="2">Blood</tissue>
    </source>
</reference>
<dbReference type="EMBL" id="LSYS01001700">
    <property type="protein sequence ID" value="OPJ87293.1"/>
    <property type="molecule type" value="Genomic_DNA"/>
</dbReference>
<evidence type="ECO:0000313" key="2">
    <source>
        <dbReference type="EMBL" id="OPJ87293.1"/>
    </source>
</evidence>
<name>A0A1V4KS87_PATFA</name>
<comment type="caution">
    <text evidence="2">The sequence shown here is derived from an EMBL/GenBank/DDBJ whole genome shotgun (WGS) entry which is preliminary data.</text>
</comment>
<gene>
    <name evidence="2" type="ORF">AV530_000794</name>
</gene>
<accession>A0A1V4KS87</accession>
<dbReference type="Proteomes" id="UP000190648">
    <property type="component" value="Unassembled WGS sequence"/>
</dbReference>
<organism evidence="2 3">
    <name type="scientific">Patagioenas fasciata monilis</name>
    <dbReference type="NCBI Taxonomy" id="372326"/>
    <lineage>
        <taxon>Eukaryota</taxon>
        <taxon>Metazoa</taxon>
        <taxon>Chordata</taxon>
        <taxon>Craniata</taxon>
        <taxon>Vertebrata</taxon>
        <taxon>Euteleostomi</taxon>
        <taxon>Archelosauria</taxon>
        <taxon>Archosauria</taxon>
        <taxon>Dinosauria</taxon>
        <taxon>Saurischia</taxon>
        <taxon>Theropoda</taxon>
        <taxon>Coelurosauria</taxon>
        <taxon>Aves</taxon>
        <taxon>Neognathae</taxon>
        <taxon>Neoaves</taxon>
        <taxon>Columbimorphae</taxon>
        <taxon>Columbiformes</taxon>
        <taxon>Columbidae</taxon>
        <taxon>Patagioenas</taxon>
    </lineage>
</organism>
<protein>
    <submittedName>
        <fullName evidence="2">Uncharacterized protein</fullName>
    </submittedName>
</protein>